<dbReference type="RefSeq" id="WP_152158805.1">
    <property type="nucleotide sequence ID" value="NZ_WEHX01000073.1"/>
</dbReference>
<evidence type="ECO:0000259" key="8">
    <source>
        <dbReference type="Pfam" id="PF23914"/>
    </source>
</evidence>
<dbReference type="PANTHER" id="PTHR47870:SF1">
    <property type="entry name" value="CYTOCHROME C-TYPE BIOGENESIS PROTEIN CCMH"/>
    <property type="match status" value="1"/>
</dbReference>
<dbReference type="InterPro" id="IPR019734">
    <property type="entry name" value="TPR_rpt"/>
</dbReference>
<dbReference type="InterPro" id="IPR011990">
    <property type="entry name" value="TPR-like_helical_dom_sf"/>
</dbReference>
<feature type="repeat" description="TPR" evidence="5">
    <location>
        <begin position="165"/>
        <end position="198"/>
    </location>
</feature>
<dbReference type="OrthoDB" id="9151758at2"/>
<evidence type="ECO:0000256" key="2">
    <source>
        <dbReference type="ARBA" id="ARBA00022737"/>
    </source>
</evidence>
<comment type="subcellular location">
    <subcellularLocation>
        <location evidence="1">Cell envelope</location>
    </subcellularLocation>
</comment>
<dbReference type="GO" id="GO:0005886">
    <property type="term" value="C:plasma membrane"/>
    <property type="evidence" value="ECO:0007669"/>
    <property type="project" value="TreeGrafter"/>
</dbReference>
<evidence type="ECO:0000256" key="3">
    <source>
        <dbReference type="ARBA" id="ARBA00022748"/>
    </source>
</evidence>
<dbReference type="Proteomes" id="UP000430564">
    <property type="component" value="Unassembled WGS sequence"/>
</dbReference>
<dbReference type="InterPro" id="IPR051263">
    <property type="entry name" value="C-type_cytochrome_biogenesis"/>
</dbReference>
<keyword evidence="2" id="KW-0677">Repeat</keyword>
<keyword evidence="7" id="KW-1133">Transmembrane helix</keyword>
<keyword evidence="7" id="KW-0472">Membrane</keyword>
<organism evidence="9 10">
    <name type="scientific">Sutterella seckii</name>
    <dbReference type="NCBI Taxonomy" id="1944635"/>
    <lineage>
        <taxon>Bacteria</taxon>
        <taxon>Pseudomonadati</taxon>
        <taxon>Pseudomonadota</taxon>
        <taxon>Betaproteobacteria</taxon>
        <taxon>Burkholderiales</taxon>
        <taxon>Sutterellaceae</taxon>
        <taxon>Sutterella</taxon>
    </lineage>
</organism>
<keyword evidence="3" id="KW-0201">Cytochrome c-type biogenesis</keyword>
<dbReference type="InterPro" id="IPR056413">
    <property type="entry name" value="TPR_CcmH_CycH"/>
</dbReference>
<evidence type="ECO:0000256" key="1">
    <source>
        <dbReference type="ARBA" id="ARBA00004196"/>
    </source>
</evidence>
<name>A0A6I1EMB7_9BURK</name>
<comment type="caution">
    <text evidence="9">The sequence shown here is derived from an EMBL/GenBank/DDBJ whole genome shotgun (WGS) entry which is preliminary data.</text>
</comment>
<feature type="compositionally biased region" description="Basic and acidic residues" evidence="6">
    <location>
        <begin position="296"/>
        <end position="308"/>
    </location>
</feature>
<evidence type="ECO:0000313" key="9">
    <source>
        <dbReference type="EMBL" id="KAB7656320.1"/>
    </source>
</evidence>
<evidence type="ECO:0000313" key="10">
    <source>
        <dbReference type="Proteomes" id="UP000430564"/>
    </source>
</evidence>
<dbReference type="Pfam" id="PF23914">
    <property type="entry name" value="TPR_CcmH_CycH"/>
    <property type="match status" value="1"/>
</dbReference>
<proteinExistence type="predicted"/>
<evidence type="ECO:0000256" key="5">
    <source>
        <dbReference type="PROSITE-ProRule" id="PRU00339"/>
    </source>
</evidence>
<keyword evidence="7" id="KW-0812">Transmembrane</keyword>
<dbReference type="SUPFAM" id="SSF48452">
    <property type="entry name" value="TPR-like"/>
    <property type="match status" value="1"/>
</dbReference>
<dbReference type="PROSITE" id="PS50005">
    <property type="entry name" value="TPR"/>
    <property type="match status" value="1"/>
</dbReference>
<accession>A0A6I1EMB7</accession>
<dbReference type="PANTHER" id="PTHR47870">
    <property type="entry name" value="CYTOCHROME C-TYPE BIOGENESIS PROTEIN CCMH"/>
    <property type="match status" value="1"/>
</dbReference>
<evidence type="ECO:0000256" key="4">
    <source>
        <dbReference type="ARBA" id="ARBA00022803"/>
    </source>
</evidence>
<gene>
    <name evidence="9" type="primary">ccmI</name>
    <name evidence="9" type="ORF">GBM95_09035</name>
</gene>
<feature type="region of interest" description="Disordered" evidence="6">
    <location>
        <begin position="286"/>
        <end position="332"/>
    </location>
</feature>
<dbReference type="Gene3D" id="1.25.40.10">
    <property type="entry name" value="Tetratricopeptide repeat domain"/>
    <property type="match status" value="1"/>
</dbReference>
<protein>
    <submittedName>
        <fullName evidence="9">C-type cytochrome biogenesis protein CcmI</fullName>
    </submittedName>
</protein>
<evidence type="ECO:0000256" key="6">
    <source>
        <dbReference type="SAM" id="MobiDB-lite"/>
    </source>
</evidence>
<dbReference type="NCBIfam" id="TIGR03142">
    <property type="entry name" value="cytochro_ccmI"/>
    <property type="match status" value="1"/>
</dbReference>
<dbReference type="GO" id="GO:0017004">
    <property type="term" value="P:cytochrome complex assembly"/>
    <property type="evidence" value="ECO:0007669"/>
    <property type="project" value="UniProtKB-KW"/>
</dbReference>
<feature type="transmembrane region" description="Helical" evidence="7">
    <location>
        <begin position="99"/>
        <end position="120"/>
    </location>
</feature>
<dbReference type="InterPro" id="IPR017560">
    <property type="entry name" value="Cyt_c_biogenesis_CcmI"/>
</dbReference>
<evidence type="ECO:0000256" key="7">
    <source>
        <dbReference type="SAM" id="Phobius"/>
    </source>
</evidence>
<reference evidence="9 10" key="1">
    <citation type="submission" date="2019-10" db="EMBL/GenBank/DDBJ databases">
        <title>Genome diversity of Sutterella seckii.</title>
        <authorList>
            <person name="Chaplin A.V."/>
            <person name="Sokolova S.R."/>
            <person name="Mosin K.A."/>
            <person name="Ivanova E.L."/>
            <person name="Kochetkova T.O."/>
            <person name="Goltsov A.Y."/>
            <person name="Trofimov D.Y."/>
            <person name="Efimov B.A."/>
        </authorList>
    </citation>
    <scope>NUCLEOTIDE SEQUENCE [LARGE SCALE GENOMIC DNA]</scope>
    <source>
        <strain evidence="9 10">ASD393</strain>
    </source>
</reference>
<keyword evidence="4 5" id="KW-0802">TPR repeat</keyword>
<dbReference type="AlphaFoldDB" id="A0A6I1EMB7"/>
<dbReference type="EMBL" id="WEHX01000073">
    <property type="protein sequence ID" value="KAB7656320.1"/>
    <property type="molecule type" value="Genomic_DNA"/>
</dbReference>
<dbReference type="GO" id="GO:0030313">
    <property type="term" value="C:cell envelope"/>
    <property type="evidence" value="ECO:0007669"/>
    <property type="project" value="UniProtKB-SubCell"/>
</dbReference>
<feature type="transmembrane region" description="Helical" evidence="7">
    <location>
        <begin position="6"/>
        <end position="27"/>
    </location>
</feature>
<sequence>MKYEIIFCIVAILLMAGVIGLFAWRLLSGKSNKEGEWTRTAENIASLRDEYDHLVELRKAGRVSDKDFFDREDELALRVIDETAPETAEKHRNVEHFPLVTAAALAVIIPATSIGAYLWYGDFSSLDEKAIEQIRTTREQARSERNMTETVASLEASVEKNRDNLEAWEILAEQYNATGNLSQAELAYENVTRLAPKNANAWAELADIKIALDPSSLVKAGELAKKALEIDPWHQKALMIGAAAAFEEGDYKNSAIYFNRLLTQIPEGNEVHDALAQQLQMTLDAGGLKSVPPDPAGKKPESDLDKMMKMGGGMSAAPEMGEDGVGLNPLKR</sequence>
<feature type="domain" description="Cytochrome c-type biogenesis protein H TPR" evidence="8">
    <location>
        <begin position="133"/>
        <end position="270"/>
    </location>
</feature>